<feature type="region of interest" description="Disordered" evidence="6">
    <location>
        <begin position="363"/>
        <end position="384"/>
    </location>
</feature>
<dbReference type="EC" id="6.1.1.17" evidence="8"/>
<evidence type="ECO:0000256" key="2">
    <source>
        <dbReference type="ARBA" id="ARBA00022741"/>
    </source>
</evidence>
<protein>
    <submittedName>
        <fullName evidence="8">Glutamate--tRNA ligase</fullName>
        <ecNumber evidence="8">6.1.1.17</ecNumber>
    </submittedName>
</protein>
<feature type="region of interest" description="Disordered" evidence="6">
    <location>
        <begin position="392"/>
        <end position="411"/>
    </location>
</feature>
<evidence type="ECO:0000313" key="9">
    <source>
        <dbReference type="Proteomes" id="UP000094622"/>
    </source>
</evidence>
<gene>
    <name evidence="8" type="primary">gltX_3</name>
    <name evidence="8" type="ORF">A6302_02079</name>
</gene>
<dbReference type="InterPro" id="IPR049940">
    <property type="entry name" value="GluQ/Sye"/>
</dbReference>
<dbReference type="PANTHER" id="PTHR43311">
    <property type="entry name" value="GLUTAMATE--TRNA LIGASE"/>
    <property type="match status" value="1"/>
</dbReference>
<dbReference type="PRINTS" id="PR00987">
    <property type="entry name" value="TRNASYNTHGLU"/>
</dbReference>
<keyword evidence="3 5" id="KW-0067">ATP-binding</keyword>
<dbReference type="InterPro" id="IPR014729">
    <property type="entry name" value="Rossmann-like_a/b/a_fold"/>
</dbReference>
<keyword evidence="2 5" id="KW-0547">Nucleotide-binding</keyword>
<dbReference type="GO" id="GO:0004818">
    <property type="term" value="F:glutamate-tRNA ligase activity"/>
    <property type="evidence" value="ECO:0007669"/>
    <property type="project" value="UniProtKB-EC"/>
</dbReference>
<evidence type="ECO:0000256" key="5">
    <source>
        <dbReference type="RuleBase" id="RU363037"/>
    </source>
</evidence>
<comment type="similarity">
    <text evidence="5">Belongs to the class-I aminoacyl-tRNA synthetase family.</text>
</comment>
<proteinExistence type="inferred from homology"/>
<keyword evidence="4 5" id="KW-0030">Aminoacyl-tRNA synthetase</keyword>
<dbReference type="GO" id="GO:0006424">
    <property type="term" value="P:glutamyl-tRNA aminoacylation"/>
    <property type="evidence" value="ECO:0007669"/>
    <property type="project" value="InterPro"/>
</dbReference>
<dbReference type="InterPro" id="IPR020058">
    <property type="entry name" value="Glu/Gln-tRNA-synth_Ib_cat-dom"/>
</dbReference>
<dbReference type="PANTHER" id="PTHR43311:SF2">
    <property type="entry name" value="GLUTAMATE--TRNA LIGASE, MITOCHONDRIAL-RELATED"/>
    <property type="match status" value="1"/>
</dbReference>
<keyword evidence="1 5" id="KW-0436">Ligase</keyword>
<dbReference type="GO" id="GO:0005524">
    <property type="term" value="F:ATP binding"/>
    <property type="evidence" value="ECO:0007669"/>
    <property type="project" value="UniProtKB-KW"/>
</dbReference>
<dbReference type="NCBIfam" id="TIGR00464">
    <property type="entry name" value="gltX_bact"/>
    <property type="match status" value="1"/>
</dbReference>
<dbReference type="AlphaFoldDB" id="A0A1E3H516"/>
<feature type="region of interest" description="Disordered" evidence="6">
    <location>
        <begin position="322"/>
        <end position="344"/>
    </location>
</feature>
<feature type="domain" description="Glutamyl/glutaminyl-tRNA synthetase class Ib catalytic" evidence="7">
    <location>
        <begin position="3"/>
        <end position="317"/>
    </location>
</feature>
<dbReference type="EMBL" id="MCRJ01000045">
    <property type="protein sequence ID" value="ODN70591.1"/>
    <property type="molecule type" value="Genomic_DNA"/>
</dbReference>
<comment type="caution">
    <text evidence="8">The sequence shown here is derived from an EMBL/GenBank/DDBJ whole genome shotgun (WGS) entry which is preliminary data.</text>
</comment>
<reference evidence="8 9" key="1">
    <citation type="submission" date="2016-07" db="EMBL/GenBank/DDBJ databases">
        <title>Draft Genome Sequence of Methylobrevis pamukkalensis PK2.</title>
        <authorList>
            <person name="Vasilenko O.V."/>
            <person name="Doronina N.V."/>
            <person name="Shmareva M.N."/>
            <person name="Tarlachkov S.V."/>
            <person name="Mustakhimov I."/>
            <person name="Trotsenko Y.A."/>
        </authorList>
    </citation>
    <scope>NUCLEOTIDE SEQUENCE [LARGE SCALE GENOMIC DNA]</scope>
    <source>
        <strain evidence="8 9">PK2</strain>
    </source>
</reference>
<keyword evidence="5" id="KW-0648">Protein biosynthesis</keyword>
<dbReference type="Gene3D" id="3.40.50.620">
    <property type="entry name" value="HUPs"/>
    <property type="match status" value="1"/>
</dbReference>
<evidence type="ECO:0000256" key="1">
    <source>
        <dbReference type="ARBA" id="ARBA00022598"/>
    </source>
</evidence>
<feature type="region of interest" description="Disordered" evidence="6">
    <location>
        <begin position="465"/>
        <end position="484"/>
    </location>
</feature>
<organism evidence="8 9">
    <name type="scientific">Methylobrevis pamukkalensis</name>
    <dbReference type="NCBI Taxonomy" id="1439726"/>
    <lineage>
        <taxon>Bacteria</taxon>
        <taxon>Pseudomonadati</taxon>
        <taxon>Pseudomonadota</taxon>
        <taxon>Alphaproteobacteria</taxon>
        <taxon>Hyphomicrobiales</taxon>
        <taxon>Pleomorphomonadaceae</taxon>
        <taxon>Methylobrevis</taxon>
    </lineage>
</organism>
<dbReference type="InterPro" id="IPR004527">
    <property type="entry name" value="Glu-tRNA-ligase_bac/mito"/>
</dbReference>
<accession>A0A1E3H516</accession>
<dbReference type="PROSITE" id="PS00178">
    <property type="entry name" value="AA_TRNA_LIGASE_I"/>
    <property type="match status" value="1"/>
</dbReference>
<dbReference type="SUPFAM" id="SSF52374">
    <property type="entry name" value="Nucleotidylyl transferase"/>
    <property type="match status" value="1"/>
</dbReference>
<dbReference type="Pfam" id="PF00749">
    <property type="entry name" value="tRNA-synt_1c"/>
    <property type="match status" value="1"/>
</dbReference>
<feature type="compositionally biased region" description="Low complexity" evidence="6">
    <location>
        <begin position="364"/>
        <end position="382"/>
    </location>
</feature>
<evidence type="ECO:0000313" key="8">
    <source>
        <dbReference type="EMBL" id="ODN70591.1"/>
    </source>
</evidence>
<feature type="compositionally biased region" description="Basic residues" evidence="6">
    <location>
        <begin position="328"/>
        <end position="344"/>
    </location>
</feature>
<keyword evidence="9" id="KW-1185">Reference proteome</keyword>
<evidence type="ECO:0000259" key="7">
    <source>
        <dbReference type="Pfam" id="PF00749"/>
    </source>
</evidence>
<dbReference type="Proteomes" id="UP000094622">
    <property type="component" value="Unassembled WGS sequence"/>
</dbReference>
<sequence>MTVTVRFAPSPTGHIHIGNARTALFNWLFSRAKGGRFVLRYDDTDRERSRPEFAEAIAEDLTWLGIRPDDVIRQSERLDRYEAAKATLVAEGLLYPCYESADELDLKRRRQRLRNLPPVYDRAALALSDDDKARLEAEGRRPHWRFKLPGDATSRDPDDARHVRWTDLCKGPMVVDLASLSDPVLVREDGSFLYTLPSIVDDIDMGVTHVIRGEDHVTNTGVQIAIFRALGGTVPGFGHHNLLTDALGEGLSKRKGALSIRSLRAEGIEPQAVAALAVRLGTSEPAEPVRDIDDLATSFDLAATSRSAAKFDEADLRALTPGSSATCRSKRQGRGWRRSAYRRGRRSGRRCRAISNVFPILPTGGVSSPARPSGSRPSTTRRFLPVRPNCSRTIRSTAAPGGRGRKRWRKTAGARARPCSCRCASRSRAVFTAPNSRACCRSWAGRKFSPVWRRRQADIRFPVPAAADRGGDVGQRRHARCRQG</sequence>
<evidence type="ECO:0000256" key="3">
    <source>
        <dbReference type="ARBA" id="ARBA00022840"/>
    </source>
</evidence>
<dbReference type="InterPro" id="IPR001412">
    <property type="entry name" value="aa-tRNA-synth_I_CS"/>
</dbReference>
<name>A0A1E3H516_9HYPH</name>
<dbReference type="PATRIC" id="fig|1439726.3.peg.2197"/>
<evidence type="ECO:0000256" key="6">
    <source>
        <dbReference type="SAM" id="MobiDB-lite"/>
    </source>
</evidence>
<evidence type="ECO:0000256" key="4">
    <source>
        <dbReference type="ARBA" id="ARBA00023146"/>
    </source>
</evidence>
<dbReference type="InterPro" id="IPR000924">
    <property type="entry name" value="Glu/Gln-tRNA-synth"/>
</dbReference>